<reference evidence="2" key="1">
    <citation type="submission" date="2020-11" db="EMBL/GenBank/DDBJ databases">
        <authorList>
            <person name="Tran Van P."/>
        </authorList>
    </citation>
    <scope>NUCLEOTIDE SEQUENCE</scope>
</reference>
<organism evidence="2">
    <name type="scientific">Timema bartmani</name>
    <dbReference type="NCBI Taxonomy" id="61472"/>
    <lineage>
        <taxon>Eukaryota</taxon>
        <taxon>Metazoa</taxon>
        <taxon>Ecdysozoa</taxon>
        <taxon>Arthropoda</taxon>
        <taxon>Hexapoda</taxon>
        <taxon>Insecta</taxon>
        <taxon>Pterygota</taxon>
        <taxon>Neoptera</taxon>
        <taxon>Polyneoptera</taxon>
        <taxon>Phasmatodea</taxon>
        <taxon>Timematodea</taxon>
        <taxon>Timematoidea</taxon>
        <taxon>Timematidae</taxon>
        <taxon>Timema</taxon>
    </lineage>
</organism>
<feature type="region of interest" description="Disordered" evidence="1">
    <location>
        <begin position="173"/>
        <end position="198"/>
    </location>
</feature>
<accession>A0A7R9EXV7</accession>
<feature type="compositionally biased region" description="Polar residues" evidence="1">
    <location>
        <begin position="336"/>
        <end position="350"/>
    </location>
</feature>
<evidence type="ECO:0000313" key="2">
    <source>
        <dbReference type="EMBL" id="CAD7442987.1"/>
    </source>
</evidence>
<feature type="compositionally biased region" description="Basic and acidic residues" evidence="1">
    <location>
        <begin position="372"/>
        <end position="381"/>
    </location>
</feature>
<feature type="region of interest" description="Disordered" evidence="1">
    <location>
        <begin position="268"/>
        <end position="351"/>
    </location>
</feature>
<feature type="compositionally biased region" description="Polar residues" evidence="1">
    <location>
        <begin position="473"/>
        <end position="482"/>
    </location>
</feature>
<evidence type="ECO:0000256" key="1">
    <source>
        <dbReference type="SAM" id="MobiDB-lite"/>
    </source>
</evidence>
<proteinExistence type="predicted"/>
<feature type="compositionally biased region" description="Polar residues" evidence="1">
    <location>
        <begin position="295"/>
        <end position="307"/>
    </location>
</feature>
<feature type="compositionally biased region" description="Polar residues" evidence="1">
    <location>
        <begin position="268"/>
        <end position="284"/>
    </location>
</feature>
<gene>
    <name evidence="2" type="ORF">TBIB3V08_LOCUS5400</name>
</gene>
<sequence>MATTHNSGPGPLYTLSIRQLSLGSPGLQQPRRSQGPGDTGGAYPQATLRTLQGSELAAPRCGGLKGALRDWTLVSHKRHVFHGVVYRPEKGLASSLSEIKLDNTDWSDSQSTEDSVRKIMSKQSRAFHVDRIKEHQESVDDRQTTVTRELPNRCDILIPEDVMKASVGEQTFDLSTTSSPVSEETRNFPGGSSVNALPESTTEIATGPIFYFENSFQGSINVNNLSTRSHNRDGMDIIPTIQTETTSSTIRMNPGSLEQKQFPQYSQNLQGLNNEPSFNVNTAEGPSVPRDSHKSTMPGNSRSSSGDPSFYIDDSMKRPSTSKDPNSEEEQRLTFPVTNSSPIVSNNSFPQYGAISKTTHRQIIDFDDDGDDPRIPSDRGHHTLANSPYAVSPPQKKNIVICGRMYKWVQKLICWRYQDSPITKCWVTIFVIAVLIISIVDAKQSSLTIAAESIFPALRSFISVTINSSSWLVESTTSNENPPTRRKKRKTPLTMGTQHTANPSVPVRTGINMGAEDSQLPNCPFCDIVQSLHRADPADMPPRALTLKDAMKDFRKIGLDGVILTKSINIHLGGVVGKRASRVELNRRGRGDRDSNLALPIIGSLAHYENSVAGHATTEAGVFTQLNCTL</sequence>
<feature type="region of interest" description="Disordered" evidence="1">
    <location>
        <begin position="23"/>
        <end position="43"/>
    </location>
</feature>
<protein>
    <submittedName>
        <fullName evidence="2">Uncharacterized protein</fullName>
    </submittedName>
</protein>
<name>A0A7R9EXV7_9NEOP</name>
<feature type="compositionally biased region" description="Polar residues" evidence="1">
    <location>
        <begin position="173"/>
        <end position="182"/>
    </location>
</feature>
<dbReference type="EMBL" id="OD565938">
    <property type="protein sequence ID" value="CAD7442987.1"/>
    <property type="molecule type" value="Genomic_DNA"/>
</dbReference>
<feature type="region of interest" description="Disordered" evidence="1">
    <location>
        <begin position="364"/>
        <end position="389"/>
    </location>
</feature>
<feature type="region of interest" description="Disordered" evidence="1">
    <location>
        <begin position="473"/>
        <end position="507"/>
    </location>
</feature>
<feature type="compositionally biased region" description="Polar residues" evidence="1">
    <location>
        <begin position="494"/>
        <end position="503"/>
    </location>
</feature>
<feature type="compositionally biased region" description="Polar residues" evidence="1">
    <location>
        <begin position="23"/>
        <end position="32"/>
    </location>
</feature>
<dbReference type="AlphaFoldDB" id="A0A7R9EXV7"/>